<reference evidence="1 2" key="1">
    <citation type="submission" date="2018-03" db="EMBL/GenBank/DDBJ databases">
        <title>Actinopolyspora mortivallis from Sahara, screening for active biomolecules.</title>
        <authorList>
            <person name="Selama O."/>
            <person name="Wellington E.M.H."/>
            <person name="Hacene H."/>
        </authorList>
    </citation>
    <scope>NUCLEOTIDE SEQUENCE [LARGE SCALE GENOMIC DNA]</scope>
    <source>
        <strain evidence="1 2">M5A</strain>
    </source>
</reference>
<dbReference type="Proteomes" id="UP000239352">
    <property type="component" value="Unassembled WGS sequence"/>
</dbReference>
<dbReference type="InParanoid" id="A0A2T0GYX9"/>
<evidence type="ECO:0008006" key="3">
    <source>
        <dbReference type="Google" id="ProtNLM"/>
    </source>
</evidence>
<gene>
    <name evidence="1" type="ORF">CEP50_05135</name>
</gene>
<dbReference type="EMBL" id="PVSR01000004">
    <property type="protein sequence ID" value="PRW64325.1"/>
    <property type="molecule type" value="Genomic_DNA"/>
</dbReference>
<organism evidence="1 2">
    <name type="scientific">Actinopolyspora mortivallis</name>
    <dbReference type="NCBI Taxonomy" id="33906"/>
    <lineage>
        <taxon>Bacteria</taxon>
        <taxon>Bacillati</taxon>
        <taxon>Actinomycetota</taxon>
        <taxon>Actinomycetes</taxon>
        <taxon>Actinopolysporales</taxon>
        <taxon>Actinopolysporaceae</taxon>
        <taxon>Actinopolyspora</taxon>
    </lineage>
</organism>
<accession>A0A2T0GYX9</accession>
<dbReference type="RefSeq" id="WP_106112775.1">
    <property type="nucleotide sequence ID" value="NZ_PVSR01000004.1"/>
</dbReference>
<protein>
    <recommendedName>
        <fullName evidence="3">PE domain-containing protein</fullName>
    </recommendedName>
</protein>
<dbReference type="AlphaFoldDB" id="A0A2T0GYX9"/>
<evidence type="ECO:0000313" key="1">
    <source>
        <dbReference type="EMBL" id="PRW64325.1"/>
    </source>
</evidence>
<evidence type="ECO:0000313" key="2">
    <source>
        <dbReference type="Proteomes" id="UP000239352"/>
    </source>
</evidence>
<name>A0A2T0GYX9_ACTMO</name>
<sequence length="135" mass="14975">MAQMTPDEMLRLGMIMTPFNPVTGAALITAGTVDGQQTFEVQPDMLPKLLAGLERVRTKYEEAQNIAYDLASTVSPFGDDVTIETFREINKRAQGGENSLFDTSADMIKWIDDFKSAVEQAINDTERIDQANQVI</sequence>
<proteinExistence type="predicted"/>
<comment type="caution">
    <text evidence="1">The sequence shown here is derived from an EMBL/GenBank/DDBJ whole genome shotgun (WGS) entry which is preliminary data.</text>
</comment>
<keyword evidence="2" id="KW-1185">Reference proteome</keyword>